<sequence>MRLKINTPLPIDISECPNLISLELCQA</sequence>
<dbReference type="EMBL" id="CAJOBI010050533">
    <property type="protein sequence ID" value="CAF4369651.1"/>
    <property type="molecule type" value="Genomic_DNA"/>
</dbReference>
<comment type="caution">
    <text evidence="2">The sequence shown here is derived from an EMBL/GenBank/DDBJ whole genome shotgun (WGS) entry which is preliminary data.</text>
</comment>
<reference evidence="2" key="1">
    <citation type="submission" date="2021-02" db="EMBL/GenBank/DDBJ databases">
        <authorList>
            <person name="Nowell W R."/>
        </authorList>
    </citation>
    <scope>NUCLEOTIDE SEQUENCE</scope>
</reference>
<proteinExistence type="predicted"/>
<name>A0A8S2V3J0_9BILA</name>
<evidence type="ECO:0000313" key="2">
    <source>
        <dbReference type="EMBL" id="CAF4369651.1"/>
    </source>
</evidence>
<dbReference type="EMBL" id="CAJOBI010050294">
    <property type="protein sequence ID" value="CAF4368470.1"/>
    <property type="molecule type" value="Genomic_DNA"/>
</dbReference>
<dbReference type="Proteomes" id="UP000676336">
    <property type="component" value="Unassembled WGS sequence"/>
</dbReference>
<organism evidence="2 3">
    <name type="scientific">Rotaria magnacalcarata</name>
    <dbReference type="NCBI Taxonomy" id="392030"/>
    <lineage>
        <taxon>Eukaryota</taxon>
        <taxon>Metazoa</taxon>
        <taxon>Spiralia</taxon>
        <taxon>Gnathifera</taxon>
        <taxon>Rotifera</taxon>
        <taxon>Eurotatoria</taxon>
        <taxon>Bdelloidea</taxon>
        <taxon>Philodinida</taxon>
        <taxon>Philodinidae</taxon>
        <taxon>Rotaria</taxon>
    </lineage>
</organism>
<protein>
    <submittedName>
        <fullName evidence="2">Uncharacterized protein</fullName>
    </submittedName>
</protein>
<evidence type="ECO:0000313" key="1">
    <source>
        <dbReference type="EMBL" id="CAF4368470.1"/>
    </source>
</evidence>
<dbReference type="AlphaFoldDB" id="A0A8S2V3J0"/>
<accession>A0A8S2V3J0</accession>
<evidence type="ECO:0000313" key="3">
    <source>
        <dbReference type="Proteomes" id="UP000676336"/>
    </source>
</evidence>
<gene>
    <name evidence="1" type="ORF">SMN809_LOCUS29028</name>
    <name evidence="2" type="ORF">SMN809_LOCUS29079</name>
</gene>
<feature type="non-terminal residue" evidence="2">
    <location>
        <position position="27"/>
    </location>
</feature>